<proteinExistence type="predicted"/>
<keyword evidence="4" id="KW-0732">Signal</keyword>
<feature type="domain" description="AlgX/AlgJ SGNH hydrolase-like" evidence="7">
    <location>
        <begin position="97"/>
        <end position="269"/>
    </location>
</feature>
<dbReference type="UniPathway" id="UPA00286"/>
<evidence type="ECO:0000256" key="6">
    <source>
        <dbReference type="ARBA" id="ARBA00022841"/>
    </source>
</evidence>
<evidence type="ECO:0000256" key="2">
    <source>
        <dbReference type="ARBA" id="ARBA00005182"/>
    </source>
</evidence>
<keyword evidence="8" id="KW-0378">Hydrolase</keyword>
<dbReference type="AlphaFoldDB" id="A0A3S3SMJ5"/>
<keyword evidence="6" id="KW-0016">Alginate biosynthesis</keyword>
<evidence type="ECO:0000313" key="8">
    <source>
        <dbReference type="EMBL" id="RWX46018.1"/>
    </source>
</evidence>
<gene>
    <name evidence="8" type="ORF">H206_00088</name>
</gene>
<evidence type="ECO:0000256" key="1">
    <source>
        <dbReference type="ARBA" id="ARBA00004418"/>
    </source>
</evidence>
<evidence type="ECO:0000259" key="7">
    <source>
        <dbReference type="Pfam" id="PF16822"/>
    </source>
</evidence>
<evidence type="ECO:0000256" key="5">
    <source>
        <dbReference type="ARBA" id="ARBA00022764"/>
    </source>
</evidence>
<comment type="subcellular location">
    <subcellularLocation>
        <location evidence="1">Periplasm</location>
    </subcellularLocation>
</comment>
<keyword evidence="3 8" id="KW-0808">Transferase</keyword>
<dbReference type="GO" id="GO:0016740">
    <property type="term" value="F:transferase activity"/>
    <property type="evidence" value="ECO:0007669"/>
    <property type="project" value="UniProtKB-KW"/>
</dbReference>
<evidence type="ECO:0000313" key="9">
    <source>
        <dbReference type="Proteomes" id="UP000287853"/>
    </source>
</evidence>
<protein>
    <submittedName>
        <fullName evidence="8">SGNH hydrolase-like domain-containing protein, acetyltransferase AlgX</fullName>
    </submittedName>
</protein>
<dbReference type="Proteomes" id="UP000287853">
    <property type="component" value="Unassembled WGS sequence"/>
</dbReference>
<keyword evidence="5" id="KW-0574">Periplasm</keyword>
<dbReference type="GO" id="GO:0042597">
    <property type="term" value="C:periplasmic space"/>
    <property type="evidence" value="ECO:0007669"/>
    <property type="project" value="UniProtKB-SubCell"/>
</dbReference>
<dbReference type="GO" id="GO:0042121">
    <property type="term" value="P:alginic acid biosynthetic process"/>
    <property type="evidence" value="ECO:0007669"/>
    <property type="project" value="UniProtKB-UniPathway"/>
</dbReference>
<evidence type="ECO:0000256" key="4">
    <source>
        <dbReference type="ARBA" id="ARBA00022729"/>
    </source>
</evidence>
<dbReference type="Pfam" id="PF16822">
    <property type="entry name" value="ALGX"/>
    <property type="match status" value="1"/>
</dbReference>
<evidence type="ECO:0000256" key="3">
    <source>
        <dbReference type="ARBA" id="ARBA00022679"/>
    </source>
</evidence>
<comment type="caution">
    <text evidence="8">The sequence shown here is derived from an EMBL/GenBank/DDBJ whole genome shotgun (WGS) entry which is preliminary data.</text>
</comment>
<reference evidence="8 9" key="1">
    <citation type="submission" date="2017-01" db="EMBL/GenBank/DDBJ databases">
        <title>The cable genome- insights into the physiology and evolution of filamentous bacteria capable of sulfide oxidation via long distance electron transfer.</title>
        <authorList>
            <person name="Schreiber L."/>
            <person name="Bjerg J.T."/>
            <person name="Boggild A."/>
            <person name="Van De Vossenberg J."/>
            <person name="Meysman F."/>
            <person name="Nielsen L.P."/>
            <person name="Schramm A."/>
            <person name="Kjeldsen K.U."/>
        </authorList>
    </citation>
    <scope>NUCLEOTIDE SEQUENCE [LARGE SCALE GENOMIC DNA]</scope>
    <source>
        <strain evidence="8">MCF</strain>
    </source>
</reference>
<dbReference type="GO" id="GO:0016787">
    <property type="term" value="F:hydrolase activity"/>
    <property type="evidence" value="ECO:0007669"/>
    <property type="project" value="UniProtKB-KW"/>
</dbReference>
<accession>A0A3S3SMJ5</accession>
<dbReference type="EMBL" id="MTKO01000070">
    <property type="protein sequence ID" value="RWX46018.1"/>
    <property type="molecule type" value="Genomic_DNA"/>
</dbReference>
<sequence>MSFKRRVYPAAVSGIFLLFLLLPFCLFMVGPRKEISEAEKRKLAVFPEIILTMSGLAEFPKKFDAFYRDHFGLRDNLIRLHNIFSLKVFQVSPSDFVLKGRDGWFFYTAEGVFEDFNGMQQSDQVSLEKHAATLIDRRDYFASLGVRYLFVPVPNKISIYDEYLPERIQGGRGTTFYEQFTSFLEREMLFKDFINLYLVLRGNKQREQLYFKTDTHWSNAGALLAFHQIMKRCSDWFPEGIEDMTDEEIVREKVQFSGDLSWLMHQEKTVSEYVDVVRIANPCAQKKNIHLSPASQYVQGADIPPSKLPFENGCSEKKLTALIVHDSFGRPLQRYFNERFRKVIYSQFIKLDELQDLILQERPDIVIEIWVARNLGRALAPNPAEWTNKVLEEQYATSETVRMQIDDSLDLQKISLRNDVSLERHADGLLIHAQGDDPFFVIPFTPPETTERYLVEVVLDSPQDSIFALYFTIGENTRDIVPDHVVEQKIHKGRNRFFLRLPHHDVRGLLRLDPGKTAGNYLLRSLTVKAVAGQR</sequence>
<comment type="pathway">
    <text evidence="2">Glycan biosynthesis; alginate biosynthesis.</text>
</comment>
<name>A0A3S3SMJ5_9BACT</name>
<dbReference type="InterPro" id="IPR031811">
    <property type="entry name" value="ALGX/ALGJ_SGNH-like"/>
</dbReference>
<keyword evidence="9" id="KW-1185">Reference proteome</keyword>
<organism evidence="8 9">
    <name type="scientific">Candidatus Electrothrix aarhusensis</name>
    <dbReference type="NCBI Taxonomy" id="1859131"/>
    <lineage>
        <taxon>Bacteria</taxon>
        <taxon>Pseudomonadati</taxon>
        <taxon>Thermodesulfobacteriota</taxon>
        <taxon>Desulfobulbia</taxon>
        <taxon>Desulfobulbales</taxon>
        <taxon>Desulfobulbaceae</taxon>
        <taxon>Candidatus Electrothrix</taxon>
    </lineage>
</organism>